<sequence>MLFAALLSLAILPRAFGAQFNVTVGGPGILKFDPPVVNAAVGDVVLFTFKQKNHTATQSTFANPCQLAPNGFDSGFIPVADNDTGPFPAAQFIVEDTNPVWVYCRQANHCQQGMVFAINPGDKFAAFQANAMGTGNSQVSSVVSTQSPLDTSSATTAPPTVSSSANTQISSSGFVTSTTSPSTPSASSSSLSPSEHLVVVGGPNKLFFSPSNITANIGDVITFEFQQKNHTVTQSTFAQPCVGLTQSSSSGQIGFDSGFMPVSDGETSGFPTYKVTVNNSSPIWAFCRQANHCGQGMVFSVNAVESGPNNFAAFQAKAMQLNGTSSATSSAQSISWRRKQDLLSALAGVVVAYVVFA</sequence>
<protein>
    <submittedName>
        <fullName evidence="1">Uncharacterized protein</fullName>
    </submittedName>
</protein>
<gene>
    <name evidence="1" type="ORF">BDY19DRAFT_989588</name>
</gene>
<dbReference type="EMBL" id="MU274901">
    <property type="protein sequence ID" value="KAI0094082.1"/>
    <property type="molecule type" value="Genomic_DNA"/>
</dbReference>
<dbReference type="Proteomes" id="UP001055072">
    <property type="component" value="Unassembled WGS sequence"/>
</dbReference>
<comment type="caution">
    <text evidence="1">The sequence shown here is derived from an EMBL/GenBank/DDBJ whole genome shotgun (WGS) entry which is preliminary data.</text>
</comment>
<accession>A0ACB8UJ37</accession>
<organism evidence="1 2">
    <name type="scientific">Irpex rosettiformis</name>
    <dbReference type="NCBI Taxonomy" id="378272"/>
    <lineage>
        <taxon>Eukaryota</taxon>
        <taxon>Fungi</taxon>
        <taxon>Dikarya</taxon>
        <taxon>Basidiomycota</taxon>
        <taxon>Agaricomycotina</taxon>
        <taxon>Agaricomycetes</taxon>
        <taxon>Polyporales</taxon>
        <taxon>Irpicaceae</taxon>
        <taxon>Irpex</taxon>
    </lineage>
</organism>
<reference evidence="1" key="1">
    <citation type="journal article" date="2021" name="Environ. Microbiol.">
        <title>Gene family expansions and transcriptome signatures uncover fungal adaptations to wood decay.</title>
        <authorList>
            <person name="Hage H."/>
            <person name="Miyauchi S."/>
            <person name="Viragh M."/>
            <person name="Drula E."/>
            <person name="Min B."/>
            <person name="Chaduli D."/>
            <person name="Navarro D."/>
            <person name="Favel A."/>
            <person name="Norest M."/>
            <person name="Lesage-Meessen L."/>
            <person name="Balint B."/>
            <person name="Merenyi Z."/>
            <person name="de Eugenio L."/>
            <person name="Morin E."/>
            <person name="Martinez A.T."/>
            <person name="Baldrian P."/>
            <person name="Stursova M."/>
            <person name="Martinez M.J."/>
            <person name="Novotny C."/>
            <person name="Magnuson J.K."/>
            <person name="Spatafora J.W."/>
            <person name="Maurice S."/>
            <person name="Pangilinan J."/>
            <person name="Andreopoulos W."/>
            <person name="LaButti K."/>
            <person name="Hundley H."/>
            <person name="Na H."/>
            <person name="Kuo A."/>
            <person name="Barry K."/>
            <person name="Lipzen A."/>
            <person name="Henrissat B."/>
            <person name="Riley R."/>
            <person name="Ahrendt S."/>
            <person name="Nagy L.G."/>
            <person name="Grigoriev I.V."/>
            <person name="Martin F."/>
            <person name="Rosso M.N."/>
        </authorList>
    </citation>
    <scope>NUCLEOTIDE SEQUENCE</scope>
    <source>
        <strain evidence="1">CBS 384.51</strain>
    </source>
</reference>
<proteinExistence type="predicted"/>
<keyword evidence="2" id="KW-1185">Reference proteome</keyword>
<evidence type="ECO:0000313" key="1">
    <source>
        <dbReference type="EMBL" id="KAI0094082.1"/>
    </source>
</evidence>
<name>A0ACB8UJ37_9APHY</name>
<evidence type="ECO:0000313" key="2">
    <source>
        <dbReference type="Proteomes" id="UP001055072"/>
    </source>
</evidence>